<comment type="pathway">
    <text evidence="2">Glycolipid biosynthesis; glycosylphosphatidylinositol-anchor biosynthesis.</text>
</comment>
<evidence type="ECO:0000256" key="1">
    <source>
        <dbReference type="ARBA" id="ARBA00004477"/>
    </source>
</evidence>
<feature type="transmembrane region" description="Helical" evidence="9">
    <location>
        <begin position="239"/>
        <end position="260"/>
    </location>
</feature>
<feature type="transmembrane region" description="Helical" evidence="9">
    <location>
        <begin position="266"/>
        <end position="288"/>
    </location>
</feature>
<dbReference type="AlphaFoldDB" id="A0A319CWR9"/>
<dbReference type="STRING" id="1448320.A0A319CWR9"/>
<keyword evidence="6 9" id="KW-1133">Transmembrane helix</keyword>
<dbReference type="EMBL" id="KZ826026">
    <property type="protein sequence ID" value="PYH89504.1"/>
    <property type="molecule type" value="Genomic_DNA"/>
</dbReference>
<protein>
    <submittedName>
        <fullName evidence="10">PIG-F-domain-containing protein</fullName>
    </submittedName>
</protein>
<sequence>MPSPPSSPTPAPPIITTPQSTSPSTSSSTTAMESEKSAPPVPVLPTPLAKACASLYPLAVLAFYAARFQKVVDDPVAELAHQVPILLAAQVAFVVVCLPAKGTAEVVSEGGVGVEGKVGGSGAGNSGTGGGAGSGVILRPGKVGRRRTPNGGHASGSGSGSGGAGGAGGAATTLTILLATPVLATLLILFGAPFTTHHLQTLLCAVHMAILSSVALVYVHGVDGAVWREVWGVRRPGDVVWGGALGTCVGAWLGAVPIPLDWDRPWQAYPITILTGAYIGWAVGMALGRTLLYGKRIRFVEGDGELKKVE</sequence>
<name>A0A319CWR9_9EURO</name>
<reference evidence="10 11" key="1">
    <citation type="submission" date="2018-02" db="EMBL/GenBank/DDBJ databases">
        <title>The genomes of Aspergillus section Nigri reveals drivers in fungal speciation.</title>
        <authorList>
            <consortium name="DOE Joint Genome Institute"/>
            <person name="Vesth T.C."/>
            <person name="Nybo J."/>
            <person name="Theobald S."/>
            <person name="Brandl J."/>
            <person name="Frisvad J.C."/>
            <person name="Nielsen K.F."/>
            <person name="Lyhne E.K."/>
            <person name="Kogle M.E."/>
            <person name="Kuo A."/>
            <person name="Riley R."/>
            <person name="Clum A."/>
            <person name="Nolan M."/>
            <person name="Lipzen A."/>
            <person name="Salamov A."/>
            <person name="Henrissat B."/>
            <person name="Wiebenga A."/>
            <person name="De vries R.P."/>
            <person name="Grigoriev I.V."/>
            <person name="Mortensen U.H."/>
            <person name="Andersen M.R."/>
            <person name="Baker S.E."/>
        </authorList>
    </citation>
    <scope>NUCLEOTIDE SEQUENCE [LARGE SCALE GENOMIC DNA]</scope>
    <source>
        <strain evidence="10 11">CBS 707.79</strain>
    </source>
</reference>
<keyword evidence="7 9" id="KW-0472">Membrane</keyword>
<keyword evidence="3" id="KW-0337">GPI-anchor biosynthesis</keyword>
<dbReference type="VEuPathDB" id="FungiDB:BO71DRAFT_336548"/>
<dbReference type="OrthoDB" id="17366at2759"/>
<evidence type="ECO:0000256" key="4">
    <source>
        <dbReference type="ARBA" id="ARBA00022692"/>
    </source>
</evidence>
<evidence type="ECO:0000256" key="8">
    <source>
        <dbReference type="SAM" id="MobiDB-lite"/>
    </source>
</evidence>
<evidence type="ECO:0000256" key="2">
    <source>
        <dbReference type="ARBA" id="ARBA00004687"/>
    </source>
</evidence>
<evidence type="ECO:0000256" key="3">
    <source>
        <dbReference type="ARBA" id="ARBA00022502"/>
    </source>
</evidence>
<keyword evidence="11" id="KW-1185">Reference proteome</keyword>
<dbReference type="GO" id="GO:0006506">
    <property type="term" value="P:GPI anchor biosynthetic process"/>
    <property type="evidence" value="ECO:0007669"/>
    <property type="project" value="UniProtKB-UniPathway"/>
</dbReference>
<evidence type="ECO:0000256" key="6">
    <source>
        <dbReference type="ARBA" id="ARBA00022989"/>
    </source>
</evidence>
<feature type="region of interest" description="Disordered" evidence="8">
    <location>
        <begin position="1"/>
        <end position="41"/>
    </location>
</feature>
<comment type="subcellular location">
    <subcellularLocation>
        <location evidence="1">Endoplasmic reticulum membrane</location>
        <topology evidence="1">Multi-pass membrane protein</topology>
    </subcellularLocation>
</comment>
<evidence type="ECO:0000256" key="5">
    <source>
        <dbReference type="ARBA" id="ARBA00022824"/>
    </source>
</evidence>
<gene>
    <name evidence="10" type="ORF">BO71DRAFT_336548</name>
</gene>
<evidence type="ECO:0000313" key="11">
    <source>
        <dbReference type="Proteomes" id="UP000247810"/>
    </source>
</evidence>
<evidence type="ECO:0000313" key="10">
    <source>
        <dbReference type="EMBL" id="PYH89504.1"/>
    </source>
</evidence>
<feature type="transmembrane region" description="Helical" evidence="9">
    <location>
        <begin position="200"/>
        <end position="219"/>
    </location>
</feature>
<feature type="compositionally biased region" description="Pro residues" evidence="8">
    <location>
        <begin position="1"/>
        <end position="15"/>
    </location>
</feature>
<evidence type="ECO:0000256" key="9">
    <source>
        <dbReference type="SAM" id="Phobius"/>
    </source>
</evidence>
<dbReference type="UniPathway" id="UPA00196"/>
<organism evidence="10 11">
    <name type="scientific">Aspergillus ellipticus CBS 707.79</name>
    <dbReference type="NCBI Taxonomy" id="1448320"/>
    <lineage>
        <taxon>Eukaryota</taxon>
        <taxon>Fungi</taxon>
        <taxon>Dikarya</taxon>
        <taxon>Ascomycota</taxon>
        <taxon>Pezizomycotina</taxon>
        <taxon>Eurotiomycetes</taxon>
        <taxon>Eurotiomycetidae</taxon>
        <taxon>Eurotiales</taxon>
        <taxon>Aspergillaceae</taxon>
        <taxon>Aspergillus</taxon>
        <taxon>Aspergillus subgen. Circumdati</taxon>
    </lineage>
</organism>
<feature type="compositionally biased region" description="Gly residues" evidence="8">
    <location>
        <begin position="120"/>
        <end position="134"/>
    </location>
</feature>
<accession>A0A319CWR9</accession>
<proteinExistence type="predicted"/>
<dbReference type="InterPro" id="IPR009580">
    <property type="entry name" value="GPI_biosynthesis_protein_Pig-F"/>
</dbReference>
<evidence type="ECO:0000256" key="7">
    <source>
        <dbReference type="ARBA" id="ARBA00023136"/>
    </source>
</evidence>
<keyword evidence="5" id="KW-0256">Endoplasmic reticulum</keyword>
<feature type="transmembrane region" description="Helical" evidence="9">
    <location>
        <begin position="174"/>
        <end position="194"/>
    </location>
</feature>
<dbReference type="GO" id="GO:0005789">
    <property type="term" value="C:endoplasmic reticulum membrane"/>
    <property type="evidence" value="ECO:0007669"/>
    <property type="project" value="UniProtKB-SubCell"/>
</dbReference>
<dbReference type="Pfam" id="PF06699">
    <property type="entry name" value="PIG-F"/>
    <property type="match status" value="1"/>
</dbReference>
<feature type="compositionally biased region" description="Low complexity" evidence="8">
    <location>
        <begin position="16"/>
        <end position="31"/>
    </location>
</feature>
<feature type="region of interest" description="Disordered" evidence="8">
    <location>
        <begin position="120"/>
        <end position="142"/>
    </location>
</feature>
<dbReference type="Proteomes" id="UP000247810">
    <property type="component" value="Unassembled WGS sequence"/>
</dbReference>
<keyword evidence="4 9" id="KW-0812">Transmembrane</keyword>